<reference evidence="2 3" key="1">
    <citation type="submission" date="2014-04" db="EMBL/GenBank/DDBJ databases">
        <title>Evolutionary Origins and Diversification of the Mycorrhizal Mutualists.</title>
        <authorList>
            <consortium name="DOE Joint Genome Institute"/>
            <consortium name="Mycorrhizal Genomics Consortium"/>
            <person name="Kohler A."/>
            <person name="Kuo A."/>
            <person name="Nagy L.G."/>
            <person name="Floudas D."/>
            <person name="Copeland A."/>
            <person name="Barry K.W."/>
            <person name="Cichocki N."/>
            <person name="Veneault-Fourrey C."/>
            <person name="LaButti K."/>
            <person name="Lindquist E.A."/>
            <person name="Lipzen A."/>
            <person name="Lundell T."/>
            <person name="Morin E."/>
            <person name="Murat C."/>
            <person name="Riley R."/>
            <person name="Ohm R."/>
            <person name="Sun H."/>
            <person name="Tunlid A."/>
            <person name="Henrissat B."/>
            <person name="Grigoriev I.V."/>
            <person name="Hibbett D.S."/>
            <person name="Martin F."/>
        </authorList>
    </citation>
    <scope>NUCLEOTIDE SEQUENCE [LARGE SCALE GENOMIC DNA]</scope>
    <source>
        <strain evidence="2 3">FD-317 M1</strain>
    </source>
</reference>
<keyword evidence="3" id="KW-1185">Reference proteome</keyword>
<gene>
    <name evidence="2" type="ORF">GYMLUDRAFT_249751</name>
</gene>
<evidence type="ECO:0000313" key="2">
    <source>
        <dbReference type="EMBL" id="KIK54147.1"/>
    </source>
</evidence>
<protein>
    <submittedName>
        <fullName evidence="2">Uncharacterized protein</fullName>
    </submittedName>
</protein>
<evidence type="ECO:0000256" key="1">
    <source>
        <dbReference type="SAM" id="MobiDB-lite"/>
    </source>
</evidence>
<dbReference type="EMBL" id="KN834819">
    <property type="protein sequence ID" value="KIK54147.1"/>
    <property type="molecule type" value="Genomic_DNA"/>
</dbReference>
<name>A0A0D0C886_9AGAR</name>
<feature type="compositionally biased region" description="Basic residues" evidence="1">
    <location>
        <begin position="43"/>
        <end position="64"/>
    </location>
</feature>
<sequence length="318" mass="35034">MRRNSAKRSPSPLPLCARESAELEGNLEPLQRGLSNVAYSPQKKMRAIKPPVRRRAQRGRRVAKGTHQLPAHELGHGSPQRLTEGPPRQENAATKDPIDESLLPVNDIGVISSPERSSSTADNGFGAPGRYVPPPTTNYDPEDFAYYTEAVLLGCVGFIHLHGMMFAVEGWSSQKGEGTDRWYHFDASVHGSSSVMEITDMGGILAIHHFSIAKLNDELGMAHRAMVSYEASIGGDGVWKCAKDGSACIHISVARKSMRGVFLDDDDSENDEKVEVDDSSVNIDISNQREYNSHRAISYLPILPPHWAMLPQEQTNYC</sequence>
<dbReference type="Proteomes" id="UP000053593">
    <property type="component" value="Unassembled WGS sequence"/>
</dbReference>
<proteinExistence type="predicted"/>
<feature type="region of interest" description="Disordered" evidence="1">
    <location>
        <begin position="34"/>
        <end position="132"/>
    </location>
</feature>
<dbReference type="HOGENOM" id="CLU_874513_0_0_1"/>
<organism evidence="2 3">
    <name type="scientific">Collybiopsis luxurians FD-317 M1</name>
    <dbReference type="NCBI Taxonomy" id="944289"/>
    <lineage>
        <taxon>Eukaryota</taxon>
        <taxon>Fungi</taxon>
        <taxon>Dikarya</taxon>
        <taxon>Basidiomycota</taxon>
        <taxon>Agaricomycotina</taxon>
        <taxon>Agaricomycetes</taxon>
        <taxon>Agaricomycetidae</taxon>
        <taxon>Agaricales</taxon>
        <taxon>Marasmiineae</taxon>
        <taxon>Omphalotaceae</taxon>
        <taxon>Collybiopsis</taxon>
        <taxon>Collybiopsis luxurians</taxon>
    </lineage>
</organism>
<accession>A0A0D0C886</accession>
<dbReference type="AlphaFoldDB" id="A0A0D0C886"/>
<dbReference type="OrthoDB" id="3315937at2759"/>
<evidence type="ECO:0000313" key="3">
    <source>
        <dbReference type="Proteomes" id="UP000053593"/>
    </source>
</evidence>